<dbReference type="PANTHER" id="PTHR11647:SF1">
    <property type="entry name" value="COLLAPSIN RESPONSE MEDIATOR PROTEIN"/>
    <property type="match status" value="1"/>
</dbReference>
<dbReference type="Pfam" id="PF07969">
    <property type="entry name" value="Amidohydro_3"/>
    <property type="match status" value="2"/>
</dbReference>
<reference evidence="2 3" key="1">
    <citation type="submission" date="2016-06" db="EMBL/GenBank/DDBJ databases">
        <title>Complete genome sequence of a deep-branching marine Gamma Proteobacterium Woeseia oceani type strain XK5.</title>
        <authorList>
            <person name="Mu D."/>
            <person name="Du Z."/>
        </authorList>
    </citation>
    <scope>NUCLEOTIDE SEQUENCE [LARGE SCALE GENOMIC DNA]</scope>
    <source>
        <strain evidence="2 3">XK5</strain>
    </source>
</reference>
<dbReference type="PANTHER" id="PTHR11647">
    <property type="entry name" value="HYDRANTOINASE/DIHYDROPYRIMIDINASE FAMILY MEMBER"/>
    <property type="match status" value="1"/>
</dbReference>
<dbReference type="Gene3D" id="2.30.40.10">
    <property type="entry name" value="Urease, subunit C, domain 1"/>
    <property type="match status" value="2"/>
</dbReference>
<dbReference type="Gene3D" id="3.30.1490.130">
    <property type="entry name" value="D-aminoacylase. Domain 3"/>
    <property type="match status" value="1"/>
</dbReference>
<dbReference type="Gene3D" id="3.20.20.140">
    <property type="entry name" value="Metal-dependent hydrolases"/>
    <property type="match status" value="4"/>
</dbReference>
<gene>
    <name evidence="2" type="ORF">BA177_17515</name>
</gene>
<dbReference type="SUPFAM" id="SSF51338">
    <property type="entry name" value="Composite domain of metallo-dependent hydrolases"/>
    <property type="match status" value="1"/>
</dbReference>
<feature type="domain" description="Amidohydrolase 3" evidence="1">
    <location>
        <begin position="49"/>
        <end position="171"/>
    </location>
</feature>
<dbReference type="InterPro" id="IPR050378">
    <property type="entry name" value="Metallo-dep_Hydrolases_sf"/>
</dbReference>
<feature type="domain" description="Amidohydrolase 3" evidence="1">
    <location>
        <begin position="443"/>
        <end position="533"/>
    </location>
</feature>
<dbReference type="AlphaFoldDB" id="A0A193LK18"/>
<dbReference type="InterPro" id="IPR011059">
    <property type="entry name" value="Metal-dep_hydrolase_composite"/>
</dbReference>
<dbReference type="GO" id="GO:0016811">
    <property type="term" value="F:hydrolase activity, acting on carbon-nitrogen (but not peptide) bonds, in linear amides"/>
    <property type="evidence" value="ECO:0007669"/>
    <property type="project" value="InterPro"/>
</dbReference>
<dbReference type="InterPro" id="IPR013108">
    <property type="entry name" value="Amidohydro_3"/>
</dbReference>
<keyword evidence="3" id="KW-1185">Reference proteome</keyword>
<dbReference type="STRING" id="1548547.BA177_17515"/>
<organism evidence="2 3">
    <name type="scientific">Woeseia oceani</name>
    <dbReference type="NCBI Taxonomy" id="1548547"/>
    <lineage>
        <taxon>Bacteria</taxon>
        <taxon>Pseudomonadati</taxon>
        <taxon>Pseudomonadota</taxon>
        <taxon>Gammaproteobacteria</taxon>
        <taxon>Woeseiales</taxon>
        <taxon>Woeseiaceae</taxon>
        <taxon>Woeseia</taxon>
    </lineage>
</organism>
<proteinExistence type="predicted"/>
<dbReference type="InterPro" id="IPR023100">
    <property type="entry name" value="D-aminoacylase_insert_dom_sf"/>
</dbReference>
<dbReference type="Proteomes" id="UP000092695">
    <property type="component" value="Chromosome"/>
</dbReference>
<evidence type="ECO:0000313" key="3">
    <source>
        <dbReference type="Proteomes" id="UP000092695"/>
    </source>
</evidence>
<name>A0A193LK18_9GAMM</name>
<dbReference type="GO" id="GO:0016812">
    <property type="term" value="F:hydrolase activity, acting on carbon-nitrogen (but not peptide) bonds, in cyclic amides"/>
    <property type="evidence" value="ECO:0007669"/>
    <property type="project" value="TreeGrafter"/>
</dbReference>
<dbReference type="SUPFAM" id="SSF51556">
    <property type="entry name" value="Metallo-dependent hydrolases"/>
    <property type="match status" value="1"/>
</dbReference>
<evidence type="ECO:0000313" key="2">
    <source>
        <dbReference type="EMBL" id="ANO52749.1"/>
    </source>
</evidence>
<sequence>MAQSVSLDILILDGWVVDGGGNPKVRADVGIRGDEIVAVGRLRGTDAKRTIEARGKYVVPGFIDIHSHSDRGLKADDINLRRAPNLVAQGITTVVGGADGRSGWPISEEIATLRDPGIPMNFVPMVGHGTVRSIVMKDDFRRVATPQEVAQMERLVQAGMNDGAWGIGAGPEYSPGLFSNTEELIALAKVVAPYDGFYFSHQRSQSPIPLWQLPSMNESDLPAMAQGKSLTGTDGMMETIRIGRESGIRVVGTHIKAKGEDTWGHSAVDINMIDRARAEGVQVFLDQYPYNTFGGGPNDVLPDWAYAPPGTNPMSLVGHRLDIDPAAAKANLQKNLADPATRQRIIADTEYTMAMQGGARRHIIVAAEDPSLVGKTLAAVAATNENSVVQQLIDFALAADTIAPSGVLFRPLAGDEFDVVNYMQQEYTATSTDAGISLTPRPGQHPRYFGAFPRKIGHFARDEGVISLPFAIRASTSLPAQIIGLPDRGYIRAGQKADIVIFDYEQIADTATVENPTGASRGIENVIVNGKFTFDQGRPTGALPGIVLNRKDVRGR</sequence>
<accession>A0A193LK18</accession>
<dbReference type="EMBL" id="CP016268">
    <property type="protein sequence ID" value="ANO52749.1"/>
    <property type="molecule type" value="Genomic_DNA"/>
</dbReference>
<dbReference type="KEGG" id="woc:BA177_17515"/>
<dbReference type="InterPro" id="IPR032466">
    <property type="entry name" value="Metal_Hydrolase"/>
</dbReference>
<dbReference type="GO" id="GO:0005829">
    <property type="term" value="C:cytosol"/>
    <property type="evidence" value="ECO:0007669"/>
    <property type="project" value="TreeGrafter"/>
</dbReference>
<evidence type="ECO:0000259" key="1">
    <source>
        <dbReference type="Pfam" id="PF07969"/>
    </source>
</evidence>
<protein>
    <recommendedName>
        <fullName evidence="1">Amidohydrolase 3 domain-containing protein</fullName>
    </recommendedName>
</protein>